<protein>
    <submittedName>
        <fullName evidence="1">Uncharacterized protein</fullName>
    </submittedName>
</protein>
<reference evidence="1" key="2">
    <citation type="journal article" date="2015" name="Fish Shellfish Immunol.">
        <title>Early steps in the European eel (Anguilla anguilla)-Vibrio vulnificus interaction in the gills: Role of the RtxA13 toxin.</title>
        <authorList>
            <person name="Callol A."/>
            <person name="Pajuelo D."/>
            <person name="Ebbesson L."/>
            <person name="Teles M."/>
            <person name="MacKenzie S."/>
            <person name="Amaro C."/>
        </authorList>
    </citation>
    <scope>NUCLEOTIDE SEQUENCE</scope>
</reference>
<accession>A0A0E9PS30</accession>
<evidence type="ECO:0000313" key="1">
    <source>
        <dbReference type="EMBL" id="JAH06880.1"/>
    </source>
</evidence>
<dbReference type="AlphaFoldDB" id="A0A0E9PS30"/>
<reference evidence="1" key="1">
    <citation type="submission" date="2014-11" db="EMBL/GenBank/DDBJ databases">
        <authorList>
            <person name="Amaro Gonzalez C."/>
        </authorList>
    </citation>
    <scope>NUCLEOTIDE SEQUENCE</scope>
</reference>
<name>A0A0E9PS30_ANGAN</name>
<proteinExistence type="predicted"/>
<organism evidence="1">
    <name type="scientific">Anguilla anguilla</name>
    <name type="common">European freshwater eel</name>
    <name type="synonym">Muraena anguilla</name>
    <dbReference type="NCBI Taxonomy" id="7936"/>
    <lineage>
        <taxon>Eukaryota</taxon>
        <taxon>Metazoa</taxon>
        <taxon>Chordata</taxon>
        <taxon>Craniata</taxon>
        <taxon>Vertebrata</taxon>
        <taxon>Euteleostomi</taxon>
        <taxon>Actinopterygii</taxon>
        <taxon>Neopterygii</taxon>
        <taxon>Teleostei</taxon>
        <taxon>Anguilliformes</taxon>
        <taxon>Anguillidae</taxon>
        <taxon>Anguilla</taxon>
    </lineage>
</organism>
<dbReference type="EMBL" id="GBXM01101697">
    <property type="protein sequence ID" value="JAH06880.1"/>
    <property type="molecule type" value="Transcribed_RNA"/>
</dbReference>
<sequence>MTHQALAHVVLKYRTCPPTSVSSKQLFSIGDVVSPHRSRLLPACV</sequence>